<sequence length="381" mass="43149">MAISSEPSFSLSFTSSSHLSNGSSSYNLCASTNPEPGVNLDIISLDMLSSNMGQLRIDYGFGNTMGVHRCILAAKSRFFHEPFTKTKGSSQKEVVIPILLVAFPYCQSNRLIDHCVQRVARSDLDSISMEKLPNEVKMDIKSFHLKSQLDKASAMDVDPVWITLDDANVLHYVAASCDPKVVAEVLDLGLADVNFRGARAYTVLHVSAMRYALTFWREKEMRKEDVHSANVEHDGVLDEAAFGKAQYAKIVTQVRIDVFIEDLSPTDNKQVLQENITIKYGTRKTLGREEMESNSYESIEENEIKYMFLRIMESMKHFAPLRNIDEEREWVTFTSNFPDDTKAFYGCLKALNESLIQKSIFLDYEVKVKLIDDEFPILKGM</sequence>
<dbReference type="GO" id="GO:2000031">
    <property type="term" value="P:regulation of salicylic acid mediated signaling pathway"/>
    <property type="evidence" value="ECO:0007669"/>
    <property type="project" value="InterPro"/>
</dbReference>
<dbReference type="GO" id="GO:0009862">
    <property type="term" value="P:systemic acquired resistance, salicylic acid mediated signaling pathway"/>
    <property type="evidence" value="ECO:0007669"/>
    <property type="project" value="InterPro"/>
</dbReference>
<protein>
    <recommendedName>
        <fullName evidence="3">BTB domain-containing protein</fullName>
    </recommendedName>
</protein>
<dbReference type="GO" id="GO:2000022">
    <property type="term" value="P:regulation of jasmonic acid mediated signaling pathway"/>
    <property type="evidence" value="ECO:0007669"/>
    <property type="project" value="InterPro"/>
</dbReference>
<gene>
    <name evidence="1" type="ORF">HUJ06_017782</name>
</gene>
<reference evidence="1 2" key="1">
    <citation type="journal article" date="2020" name="Mol. Biol. Evol.">
        <title>Distinct Expression and Methylation Patterns for Genes with Different Fates following a Single Whole-Genome Duplication in Flowering Plants.</title>
        <authorList>
            <person name="Shi T."/>
            <person name="Rahmani R.S."/>
            <person name="Gugger P.F."/>
            <person name="Wang M."/>
            <person name="Li H."/>
            <person name="Zhang Y."/>
            <person name="Li Z."/>
            <person name="Wang Q."/>
            <person name="Van de Peer Y."/>
            <person name="Marchal K."/>
            <person name="Chen J."/>
        </authorList>
    </citation>
    <scope>NUCLEOTIDE SEQUENCE [LARGE SCALE GENOMIC DNA]</scope>
    <source>
        <tissue evidence="1">Leaf</tissue>
    </source>
</reference>
<evidence type="ECO:0008006" key="3">
    <source>
        <dbReference type="Google" id="ProtNLM"/>
    </source>
</evidence>
<dbReference type="EMBL" id="DUZY01000008">
    <property type="protein sequence ID" value="DAD47845.1"/>
    <property type="molecule type" value="Genomic_DNA"/>
</dbReference>
<accession>A0A822ZWY2</accession>
<proteinExistence type="predicted"/>
<name>A0A822ZWY2_NELNU</name>
<dbReference type="AlphaFoldDB" id="A0A822ZWY2"/>
<organism evidence="1 2">
    <name type="scientific">Nelumbo nucifera</name>
    <name type="common">Sacred lotus</name>
    <dbReference type="NCBI Taxonomy" id="4432"/>
    <lineage>
        <taxon>Eukaryota</taxon>
        <taxon>Viridiplantae</taxon>
        <taxon>Streptophyta</taxon>
        <taxon>Embryophyta</taxon>
        <taxon>Tracheophyta</taxon>
        <taxon>Spermatophyta</taxon>
        <taxon>Magnoliopsida</taxon>
        <taxon>Proteales</taxon>
        <taxon>Nelumbonaceae</taxon>
        <taxon>Nelumbo</taxon>
    </lineage>
</organism>
<dbReference type="PANTHER" id="PTHR46475">
    <property type="entry name" value="REGULATORY PROTEIN NPR3"/>
    <property type="match status" value="1"/>
</dbReference>
<dbReference type="InterPro" id="IPR044292">
    <property type="entry name" value="NPR"/>
</dbReference>
<dbReference type="Proteomes" id="UP000607653">
    <property type="component" value="Unassembled WGS sequence"/>
</dbReference>
<evidence type="ECO:0000313" key="2">
    <source>
        <dbReference type="Proteomes" id="UP000607653"/>
    </source>
</evidence>
<keyword evidence="2" id="KW-1185">Reference proteome</keyword>
<evidence type="ECO:0000313" key="1">
    <source>
        <dbReference type="EMBL" id="DAD47845.1"/>
    </source>
</evidence>
<comment type="caution">
    <text evidence="1">The sequence shown here is derived from an EMBL/GenBank/DDBJ whole genome shotgun (WGS) entry which is preliminary data.</text>
</comment>
<dbReference type="PANTHER" id="PTHR46475:SF2">
    <property type="entry name" value="REGULATORY PROTEIN NPR3"/>
    <property type="match status" value="1"/>
</dbReference>